<dbReference type="Proteomes" id="UP000887013">
    <property type="component" value="Unassembled WGS sequence"/>
</dbReference>
<sequence length="90" mass="10064">MAKSETSAQRVNGNPDFEKDSTAALARSDLHCSKFFIGPLVHETFLRSYFFAPLNRSCRGIGQEPSVMMKYSAWSSPITDLASLILRPYC</sequence>
<evidence type="ECO:0000313" key="2">
    <source>
        <dbReference type="Proteomes" id="UP000887013"/>
    </source>
</evidence>
<comment type="caution">
    <text evidence="1">The sequence shown here is derived from an EMBL/GenBank/DDBJ whole genome shotgun (WGS) entry which is preliminary data.</text>
</comment>
<protein>
    <submittedName>
        <fullName evidence="1">Uncharacterized protein</fullName>
    </submittedName>
</protein>
<reference evidence="1" key="1">
    <citation type="submission" date="2020-08" db="EMBL/GenBank/DDBJ databases">
        <title>Multicomponent nature underlies the extraordinary mechanical properties of spider dragline silk.</title>
        <authorList>
            <person name="Kono N."/>
            <person name="Nakamura H."/>
            <person name="Mori M."/>
            <person name="Yoshida Y."/>
            <person name="Ohtoshi R."/>
            <person name="Malay A.D."/>
            <person name="Moran D.A.P."/>
            <person name="Tomita M."/>
            <person name="Numata K."/>
            <person name="Arakawa K."/>
        </authorList>
    </citation>
    <scope>NUCLEOTIDE SEQUENCE</scope>
</reference>
<name>A0A8X6MFQ3_NEPPI</name>
<keyword evidence="2" id="KW-1185">Reference proteome</keyword>
<proteinExistence type="predicted"/>
<gene>
    <name evidence="1" type="ORF">NPIL_430391</name>
</gene>
<evidence type="ECO:0000313" key="1">
    <source>
        <dbReference type="EMBL" id="GFS48407.1"/>
    </source>
</evidence>
<dbReference type="EMBL" id="BMAW01091189">
    <property type="protein sequence ID" value="GFS48407.1"/>
    <property type="molecule type" value="Genomic_DNA"/>
</dbReference>
<accession>A0A8X6MFQ3</accession>
<dbReference type="AlphaFoldDB" id="A0A8X6MFQ3"/>
<organism evidence="1 2">
    <name type="scientific">Nephila pilipes</name>
    <name type="common">Giant wood spider</name>
    <name type="synonym">Nephila maculata</name>
    <dbReference type="NCBI Taxonomy" id="299642"/>
    <lineage>
        <taxon>Eukaryota</taxon>
        <taxon>Metazoa</taxon>
        <taxon>Ecdysozoa</taxon>
        <taxon>Arthropoda</taxon>
        <taxon>Chelicerata</taxon>
        <taxon>Arachnida</taxon>
        <taxon>Araneae</taxon>
        <taxon>Araneomorphae</taxon>
        <taxon>Entelegynae</taxon>
        <taxon>Araneoidea</taxon>
        <taxon>Nephilidae</taxon>
        <taxon>Nephila</taxon>
    </lineage>
</organism>